<gene>
    <name evidence="1" type="ORF">J3U88_14180</name>
</gene>
<organism evidence="1 2">
    <name type="scientific">Acanthopleuribacter pedis</name>
    <dbReference type="NCBI Taxonomy" id="442870"/>
    <lineage>
        <taxon>Bacteria</taxon>
        <taxon>Pseudomonadati</taxon>
        <taxon>Acidobacteriota</taxon>
        <taxon>Holophagae</taxon>
        <taxon>Acanthopleuribacterales</taxon>
        <taxon>Acanthopleuribacteraceae</taxon>
        <taxon>Acanthopleuribacter</taxon>
    </lineage>
</organism>
<dbReference type="EMBL" id="JAFREP010000013">
    <property type="protein sequence ID" value="MBO1319620.1"/>
    <property type="molecule type" value="Genomic_DNA"/>
</dbReference>
<dbReference type="AlphaFoldDB" id="A0A8J7Q5U6"/>
<dbReference type="Proteomes" id="UP000664417">
    <property type="component" value="Unassembled WGS sequence"/>
</dbReference>
<comment type="caution">
    <text evidence="1">The sequence shown here is derived from an EMBL/GenBank/DDBJ whole genome shotgun (WGS) entry which is preliminary data.</text>
</comment>
<sequence>MRYLWLCLFVVSGTCRAQEQSDLLLPWVSRNSQFESLVFVNNPTDIPAEMTLRAVRANGEAGTFSTTINPRGSLKAFVRDLFPDMGEGSGMAIRVTSSTRDLIAGWVTNNLDAPSGRSPSQGLAVPVNLSPSDEIGQALMIGHLPTTNGFTAAPVIVNISENPADVTLYFFNNNGDLLLADRTTLTGLEPFRPFATVVTQLLPDVTEDVVLIAYTETGTLAGCGFVFNSDLEPAIANARSVGFNPPDATQK</sequence>
<reference evidence="1" key="1">
    <citation type="submission" date="2021-03" db="EMBL/GenBank/DDBJ databases">
        <authorList>
            <person name="Wang G."/>
        </authorList>
    </citation>
    <scope>NUCLEOTIDE SEQUENCE</scope>
    <source>
        <strain evidence="1">KCTC 12899</strain>
    </source>
</reference>
<evidence type="ECO:0000313" key="2">
    <source>
        <dbReference type="Proteomes" id="UP000664417"/>
    </source>
</evidence>
<dbReference type="RefSeq" id="WP_207859526.1">
    <property type="nucleotide sequence ID" value="NZ_JAFREP010000013.1"/>
</dbReference>
<keyword evidence="2" id="KW-1185">Reference proteome</keyword>
<evidence type="ECO:0000313" key="1">
    <source>
        <dbReference type="EMBL" id="MBO1319620.1"/>
    </source>
</evidence>
<name>A0A8J7Q5U6_9BACT</name>
<accession>A0A8J7Q5U6</accession>
<protein>
    <submittedName>
        <fullName evidence="1">Uncharacterized protein</fullName>
    </submittedName>
</protein>
<proteinExistence type="predicted"/>